<name>A0A344J661_9GAMM</name>
<dbReference type="GO" id="GO:0043683">
    <property type="term" value="P:type IV pilus assembly"/>
    <property type="evidence" value="ECO:0007669"/>
    <property type="project" value="InterPro"/>
</dbReference>
<gene>
    <name evidence="3" type="ORF">DCD74_07340</name>
</gene>
<sequence length="355" mass="37565">MERRACHWRQPDPGTRDPEPHMSPRRSFQAGFSLIELMISLVLGLLVIAAAGGIFLSNKRVYGSTEAINRIQENQRAAFEMLSRDLREAGSNPCTRFNAANGPINLLSDRSAPEWANFQMGLTGTESGASDSVIVYFANGRSRITGHANPTADLTVSSTAGLANGQTLMACNADTAILFSATKITSGGTVVGHDGAANCGQGFTRNPDYTKCSSTLAGTVGYCFRSVDQTTCGASAERGRSPAMVVTPASIRWFVADNTRGGSSLYRTINGVTSEIAEGVGNLQLSYKIGNSTAFVDANNVPAGQWVLVTAVRVAMTVTAMQGAQSSSDIRGTGNQALSRSMVDVVALRNHLDIQ</sequence>
<keyword evidence="2" id="KW-0472">Membrane</keyword>
<keyword evidence="4" id="KW-1185">Reference proteome</keyword>
<organism evidence="3 4">
    <name type="scientific">Solilutibacter oculi</name>
    <dbReference type="NCBI Taxonomy" id="2698682"/>
    <lineage>
        <taxon>Bacteria</taxon>
        <taxon>Pseudomonadati</taxon>
        <taxon>Pseudomonadota</taxon>
        <taxon>Gammaproteobacteria</taxon>
        <taxon>Lysobacterales</taxon>
        <taxon>Lysobacteraceae</taxon>
        <taxon>Solilutibacter</taxon>
    </lineage>
</organism>
<feature type="transmembrane region" description="Helical" evidence="2">
    <location>
        <begin position="32"/>
        <end position="56"/>
    </location>
</feature>
<proteinExistence type="predicted"/>
<dbReference type="PROSITE" id="PS00409">
    <property type="entry name" value="PROKAR_NTER_METHYL"/>
    <property type="match status" value="1"/>
</dbReference>
<feature type="region of interest" description="Disordered" evidence="1">
    <location>
        <begin position="1"/>
        <end position="25"/>
    </location>
</feature>
<dbReference type="Proteomes" id="UP000251842">
    <property type="component" value="Chromosome"/>
</dbReference>
<dbReference type="OrthoDB" id="5296662at2"/>
<dbReference type="InterPro" id="IPR032092">
    <property type="entry name" value="PilW"/>
</dbReference>
<reference evidence="4" key="1">
    <citation type="submission" date="2018-05" db="EMBL/GenBank/DDBJ databases">
        <title>Luteimonas pekinense sp. nov., isolated from human Meibomian gland secretions, Beijing, China.</title>
        <authorList>
            <person name="Wen T."/>
            <person name="Bai H."/>
            <person name="Lv H."/>
        </authorList>
    </citation>
    <scope>NUCLEOTIDE SEQUENCE [LARGE SCALE GENOMIC DNA]</scope>
    <source>
        <strain evidence="4">83-4</strain>
    </source>
</reference>
<dbReference type="NCBIfam" id="TIGR02532">
    <property type="entry name" value="IV_pilin_GFxxxE"/>
    <property type="match status" value="1"/>
</dbReference>
<evidence type="ECO:0000313" key="4">
    <source>
        <dbReference type="Proteomes" id="UP000251842"/>
    </source>
</evidence>
<dbReference type="InterPro" id="IPR012902">
    <property type="entry name" value="N_methyl_site"/>
</dbReference>
<dbReference type="KEGG" id="lue:DCD74_07340"/>
<dbReference type="Pfam" id="PF16074">
    <property type="entry name" value="PilW"/>
    <property type="match status" value="1"/>
</dbReference>
<keyword evidence="2" id="KW-0812">Transmembrane</keyword>
<dbReference type="Pfam" id="PF07963">
    <property type="entry name" value="N_methyl"/>
    <property type="match status" value="1"/>
</dbReference>
<dbReference type="AlphaFoldDB" id="A0A344J661"/>
<evidence type="ECO:0008006" key="5">
    <source>
        <dbReference type="Google" id="ProtNLM"/>
    </source>
</evidence>
<keyword evidence="2" id="KW-1133">Transmembrane helix</keyword>
<evidence type="ECO:0000256" key="1">
    <source>
        <dbReference type="SAM" id="MobiDB-lite"/>
    </source>
</evidence>
<protein>
    <recommendedName>
        <fullName evidence="5">Prepilin-type N-terminal cleavage/methylation domain-containing protein</fullName>
    </recommendedName>
</protein>
<evidence type="ECO:0000256" key="2">
    <source>
        <dbReference type="SAM" id="Phobius"/>
    </source>
</evidence>
<evidence type="ECO:0000313" key="3">
    <source>
        <dbReference type="EMBL" id="AXA84521.1"/>
    </source>
</evidence>
<dbReference type="EMBL" id="CP029556">
    <property type="protein sequence ID" value="AXA84521.1"/>
    <property type="molecule type" value="Genomic_DNA"/>
</dbReference>
<accession>A0A344J661</accession>